<dbReference type="PIRSF" id="PIRSF016557">
    <property type="entry name" value="Caps_synth_CpsB"/>
    <property type="match status" value="1"/>
</dbReference>
<evidence type="ECO:0000256" key="5">
    <source>
        <dbReference type="PIRNR" id="PIRNR016557"/>
    </source>
</evidence>
<protein>
    <recommendedName>
        <fullName evidence="5">Tyrosine-protein phosphatase</fullName>
        <ecNumber evidence="5">3.1.3.48</ecNumber>
    </recommendedName>
</protein>
<dbReference type="InterPro" id="IPR016195">
    <property type="entry name" value="Pol/histidinol_Pase-like"/>
</dbReference>
<accession>A0ABW5PG87</accession>
<dbReference type="SUPFAM" id="SSF89550">
    <property type="entry name" value="PHP domain-like"/>
    <property type="match status" value="1"/>
</dbReference>
<name>A0ABW5PG87_9BACL</name>
<evidence type="ECO:0000313" key="7">
    <source>
        <dbReference type="Proteomes" id="UP001597541"/>
    </source>
</evidence>
<keyword evidence="2 5" id="KW-0378">Hydrolase</keyword>
<comment type="caution">
    <text evidence="6">The sequence shown here is derived from an EMBL/GenBank/DDBJ whole genome shotgun (WGS) entry which is preliminary data.</text>
</comment>
<organism evidence="6 7">
    <name type="scientific">Paenibacillus gansuensis</name>
    <dbReference type="NCBI Taxonomy" id="306542"/>
    <lineage>
        <taxon>Bacteria</taxon>
        <taxon>Bacillati</taxon>
        <taxon>Bacillota</taxon>
        <taxon>Bacilli</taxon>
        <taxon>Bacillales</taxon>
        <taxon>Paenibacillaceae</taxon>
        <taxon>Paenibacillus</taxon>
    </lineage>
</organism>
<evidence type="ECO:0000256" key="1">
    <source>
        <dbReference type="ARBA" id="ARBA00005750"/>
    </source>
</evidence>
<dbReference type="EC" id="3.1.3.48" evidence="5"/>
<dbReference type="RefSeq" id="WP_377604546.1">
    <property type="nucleotide sequence ID" value="NZ_JBHUME010000010.1"/>
</dbReference>
<gene>
    <name evidence="6" type="ORF">ACFSUF_16830</name>
</gene>
<dbReference type="Proteomes" id="UP001597541">
    <property type="component" value="Unassembled WGS sequence"/>
</dbReference>
<reference evidence="7" key="1">
    <citation type="journal article" date="2019" name="Int. J. Syst. Evol. Microbiol.">
        <title>The Global Catalogue of Microorganisms (GCM) 10K type strain sequencing project: providing services to taxonomists for standard genome sequencing and annotation.</title>
        <authorList>
            <consortium name="The Broad Institute Genomics Platform"/>
            <consortium name="The Broad Institute Genome Sequencing Center for Infectious Disease"/>
            <person name="Wu L."/>
            <person name="Ma J."/>
        </authorList>
    </citation>
    <scope>NUCLEOTIDE SEQUENCE [LARGE SCALE GENOMIC DNA]</scope>
    <source>
        <strain evidence="7">KCTC 3950</strain>
    </source>
</reference>
<comment type="catalytic activity">
    <reaction evidence="4 5">
        <text>O-phospho-L-tyrosyl-[protein] + H2O = L-tyrosyl-[protein] + phosphate</text>
        <dbReference type="Rhea" id="RHEA:10684"/>
        <dbReference type="Rhea" id="RHEA-COMP:10136"/>
        <dbReference type="Rhea" id="RHEA-COMP:20101"/>
        <dbReference type="ChEBI" id="CHEBI:15377"/>
        <dbReference type="ChEBI" id="CHEBI:43474"/>
        <dbReference type="ChEBI" id="CHEBI:46858"/>
        <dbReference type="ChEBI" id="CHEBI:61978"/>
        <dbReference type="EC" id="3.1.3.48"/>
    </reaction>
</comment>
<evidence type="ECO:0000256" key="4">
    <source>
        <dbReference type="ARBA" id="ARBA00051722"/>
    </source>
</evidence>
<evidence type="ECO:0000256" key="3">
    <source>
        <dbReference type="ARBA" id="ARBA00022912"/>
    </source>
</evidence>
<keyword evidence="3 5" id="KW-0904">Protein phosphatase</keyword>
<dbReference type="Pfam" id="PF19567">
    <property type="entry name" value="CpsB_CapC"/>
    <property type="match status" value="1"/>
</dbReference>
<keyword evidence="7" id="KW-1185">Reference proteome</keyword>
<dbReference type="PANTHER" id="PTHR39181">
    <property type="entry name" value="TYROSINE-PROTEIN PHOSPHATASE YWQE"/>
    <property type="match status" value="1"/>
</dbReference>
<comment type="similarity">
    <text evidence="1 5">Belongs to the metallo-dependent hydrolases superfamily. CpsB/CapC family.</text>
</comment>
<dbReference type="Gene3D" id="3.20.20.140">
    <property type="entry name" value="Metal-dependent hydrolases"/>
    <property type="match status" value="1"/>
</dbReference>
<evidence type="ECO:0000313" key="6">
    <source>
        <dbReference type="EMBL" id="MFD2614073.1"/>
    </source>
</evidence>
<sequence length="261" mass="28774">MIDIHTHILPGVDDGAQTLEASLDMVRAAAAEGISVLIATPHHANGRDYNEAGFVREQVALLNESIQAAQIQLRIAAGQEVRLYNNLLDDLEAGKLQTLDDSRYLLVELPSSRVPRELPDVVYELLLMGIVPIIAHPERNAEIAAKPETMQQLVDQGALGQVTTHSLLGTFGKKIQKSSFDLCRQNLIHFVSSDAHNLTHRPFLLQDAYGKVAVELGEGYVAYYKDNASRILSNQPVEAPHVEMANAKASGFMRKVRSWFS</sequence>
<proteinExistence type="inferred from homology"/>
<dbReference type="InterPro" id="IPR016667">
    <property type="entry name" value="Caps_polysacc_synth_CpsB/CapC"/>
</dbReference>
<dbReference type="EMBL" id="JBHUME010000010">
    <property type="protein sequence ID" value="MFD2614073.1"/>
    <property type="molecule type" value="Genomic_DNA"/>
</dbReference>
<dbReference type="PANTHER" id="PTHR39181:SF1">
    <property type="entry name" value="TYROSINE-PROTEIN PHOSPHATASE YWQE"/>
    <property type="match status" value="1"/>
</dbReference>
<evidence type="ECO:0000256" key="2">
    <source>
        <dbReference type="ARBA" id="ARBA00022801"/>
    </source>
</evidence>